<gene>
    <name evidence="8" type="ORF">PMAYCL1PPCAC_06167</name>
</gene>
<dbReference type="GO" id="GO:0005634">
    <property type="term" value="C:nucleus"/>
    <property type="evidence" value="ECO:0007669"/>
    <property type="project" value="TreeGrafter"/>
</dbReference>
<keyword evidence="4" id="KW-0175">Coiled coil</keyword>
<feature type="region of interest" description="Disordered" evidence="5">
    <location>
        <begin position="718"/>
        <end position="758"/>
    </location>
</feature>
<dbReference type="SMART" id="SM00490">
    <property type="entry name" value="HELICc"/>
    <property type="match status" value="1"/>
</dbReference>
<dbReference type="Gene3D" id="3.40.50.10810">
    <property type="entry name" value="Tandem AAA-ATPase domain"/>
    <property type="match status" value="1"/>
</dbReference>
<keyword evidence="3" id="KW-0067">ATP-binding</keyword>
<reference evidence="9" key="1">
    <citation type="submission" date="2022-10" db="EMBL/GenBank/DDBJ databases">
        <title>Genome assembly of Pristionchus species.</title>
        <authorList>
            <person name="Yoshida K."/>
            <person name="Sommer R.J."/>
        </authorList>
    </citation>
    <scope>NUCLEOTIDE SEQUENCE [LARGE SCALE GENOMIC DNA]</scope>
    <source>
        <strain evidence="9">RS5460</strain>
    </source>
</reference>
<feature type="non-terminal residue" evidence="8">
    <location>
        <position position="1"/>
    </location>
</feature>
<keyword evidence="9" id="KW-1185">Reference proteome</keyword>
<dbReference type="InterPro" id="IPR014001">
    <property type="entry name" value="Helicase_ATP-bd"/>
</dbReference>
<dbReference type="InterPro" id="IPR027417">
    <property type="entry name" value="P-loop_NTPase"/>
</dbReference>
<dbReference type="GO" id="GO:0006281">
    <property type="term" value="P:DNA repair"/>
    <property type="evidence" value="ECO:0007669"/>
    <property type="project" value="TreeGrafter"/>
</dbReference>
<dbReference type="Proteomes" id="UP001328107">
    <property type="component" value="Unassembled WGS sequence"/>
</dbReference>
<dbReference type="GO" id="GO:0008094">
    <property type="term" value="F:ATP-dependent activity, acting on DNA"/>
    <property type="evidence" value="ECO:0007669"/>
    <property type="project" value="TreeGrafter"/>
</dbReference>
<dbReference type="PANTHER" id="PTHR45626">
    <property type="entry name" value="TRANSCRIPTION TERMINATION FACTOR 2-RELATED"/>
    <property type="match status" value="1"/>
</dbReference>
<dbReference type="SUPFAM" id="SSF52540">
    <property type="entry name" value="P-loop containing nucleoside triphosphate hydrolases"/>
    <property type="match status" value="2"/>
</dbReference>
<keyword evidence="1" id="KW-0547">Nucleotide-binding</keyword>
<evidence type="ECO:0000259" key="6">
    <source>
        <dbReference type="PROSITE" id="PS51192"/>
    </source>
</evidence>
<evidence type="ECO:0000256" key="4">
    <source>
        <dbReference type="SAM" id="Coils"/>
    </source>
</evidence>
<dbReference type="PANTHER" id="PTHR45626:SF50">
    <property type="entry name" value="TRANSCRIPTION TERMINATION FACTOR 2"/>
    <property type="match status" value="1"/>
</dbReference>
<dbReference type="PROSITE" id="PS51194">
    <property type="entry name" value="HELICASE_CTER"/>
    <property type="match status" value="1"/>
</dbReference>
<keyword evidence="2" id="KW-0378">Hydrolase</keyword>
<protein>
    <recommendedName>
        <fullName evidence="10">Helicase</fullName>
    </recommendedName>
</protein>
<feature type="compositionally biased region" description="Basic and acidic residues" evidence="5">
    <location>
        <begin position="748"/>
        <end position="758"/>
    </location>
</feature>
<dbReference type="InterPro" id="IPR050628">
    <property type="entry name" value="SNF2_RAD54_helicase_TF"/>
</dbReference>
<comment type="caution">
    <text evidence="8">The sequence shown here is derived from an EMBL/GenBank/DDBJ whole genome shotgun (WGS) entry which is preliminary data.</text>
</comment>
<dbReference type="GO" id="GO:0016787">
    <property type="term" value="F:hydrolase activity"/>
    <property type="evidence" value="ECO:0007669"/>
    <property type="project" value="UniProtKB-KW"/>
</dbReference>
<evidence type="ECO:0000313" key="8">
    <source>
        <dbReference type="EMBL" id="GMR35972.1"/>
    </source>
</evidence>
<evidence type="ECO:0008006" key="10">
    <source>
        <dbReference type="Google" id="ProtNLM"/>
    </source>
</evidence>
<dbReference type="Pfam" id="PF00271">
    <property type="entry name" value="Helicase_C"/>
    <property type="match status" value="1"/>
</dbReference>
<feature type="compositionally biased region" description="Low complexity" evidence="5">
    <location>
        <begin position="718"/>
        <end position="734"/>
    </location>
</feature>
<dbReference type="InterPro" id="IPR001650">
    <property type="entry name" value="Helicase_C-like"/>
</dbReference>
<evidence type="ECO:0000256" key="3">
    <source>
        <dbReference type="ARBA" id="ARBA00022840"/>
    </source>
</evidence>
<dbReference type="InterPro" id="IPR038718">
    <property type="entry name" value="SNF2-like_sf"/>
</dbReference>
<name>A0AAN5CAN3_9BILA</name>
<proteinExistence type="predicted"/>
<dbReference type="PROSITE" id="PS51192">
    <property type="entry name" value="HELICASE_ATP_BIND_1"/>
    <property type="match status" value="1"/>
</dbReference>
<evidence type="ECO:0000256" key="2">
    <source>
        <dbReference type="ARBA" id="ARBA00022801"/>
    </source>
</evidence>
<accession>A0AAN5CAN3</accession>
<dbReference type="InterPro" id="IPR000330">
    <property type="entry name" value="SNF2_N"/>
</dbReference>
<evidence type="ECO:0000313" key="9">
    <source>
        <dbReference type="Proteomes" id="UP001328107"/>
    </source>
</evidence>
<feature type="domain" description="Helicase C-terminal" evidence="7">
    <location>
        <begin position="522"/>
        <end position="678"/>
    </location>
</feature>
<sequence>RIVVDNVLGRRKVDGGVMTEERTANKSMITSASLELMHKEMMSQPDGEETETPRGLRVELMGHQKTGLTWMLWRERQDAPGGILADDMGLGKTVSMISLMMHTKNARMEQEKNEERKFEKREAKYKEMCTEIGLVPSHATLVIAPASVINQWKKEIKDRVKGSRLNVLVFHGPNREERPKKLAKYDVVITSYNIVTSELTERVENAYEDDGEDDSDDEDERLGKKAAVVGEGKKLRVSKDQICVLTKVHWERIILDEAHQIKNRNSLISKAVCRLPGSKKWCLTGTPVHNNLYDLFSLVRFVKVHPFDQLILWKGLIMESKSGSKRLDTLVKSLLLRRLKTQVDEKTNLPLVSLKPKMYEMHELTLDGLEKSIYDLLFKAVQGKVATFIQNQKDKKEMDTYGRVLKKKGKKGVEGAVAIKNPFLNGGQINKDDNFLAMNCILVLLLRLRQVVVHLSLTMEAMDLSVFEQLPMNTNQELLDAKLSQLSLGESGGGEEEKKLSTEGDVGRCFSEGFLSTKIRVLFEKLDHAVQSGDKCVVVSQWTHVLKIVKDHIITRSIVYTEITGDVPTADRQERVDSFNEVGGGAQVMLLSLTAGGVGLNLIGGNHLFLVDLHWNPALEAQACDRIYRMGQQKNVYIHKLIAKHTIEESIRALQDKKSALAKSVLEGAANKKLNKLTVADLKFLFDLDGQQKRKQMLDEAAKKKALRSYQGTAAAAAASAAPPSIPSDNNNNALDGGASATIPGSMDAKREPEMNAL</sequence>
<dbReference type="CDD" id="cd18793">
    <property type="entry name" value="SF2_C_SNF"/>
    <property type="match status" value="1"/>
</dbReference>
<dbReference type="SMART" id="SM00487">
    <property type="entry name" value="DEXDc"/>
    <property type="match status" value="1"/>
</dbReference>
<dbReference type="Pfam" id="PF00176">
    <property type="entry name" value="SNF2-rel_dom"/>
    <property type="match status" value="1"/>
</dbReference>
<feature type="coiled-coil region" evidence="4">
    <location>
        <begin position="101"/>
        <end position="128"/>
    </location>
</feature>
<dbReference type="InterPro" id="IPR049730">
    <property type="entry name" value="SNF2/RAD54-like_C"/>
</dbReference>
<dbReference type="EMBL" id="BTRK01000002">
    <property type="protein sequence ID" value="GMR35972.1"/>
    <property type="molecule type" value="Genomic_DNA"/>
</dbReference>
<dbReference type="Gene3D" id="3.40.50.300">
    <property type="entry name" value="P-loop containing nucleotide triphosphate hydrolases"/>
    <property type="match status" value="1"/>
</dbReference>
<evidence type="ECO:0000256" key="1">
    <source>
        <dbReference type="ARBA" id="ARBA00022741"/>
    </source>
</evidence>
<evidence type="ECO:0000259" key="7">
    <source>
        <dbReference type="PROSITE" id="PS51194"/>
    </source>
</evidence>
<feature type="domain" description="Helicase ATP-binding" evidence="6">
    <location>
        <begin position="73"/>
        <end position="305"/>
    </location>
</feature>
<organism evidence="8 9">
    <name type="scientific">Pristionchus mayeri</name>
    <dbReference type="NCBI Taxonomy" id="1317129"/>
    <lineage>
        <taxon>Eukaryota</taxon>
        <taxon>Metazoa</taxon>
        <taxon>Ecdysozoa</taxon>
        <taxon>Nematoda</taxon>
        <taxon>Chromadorea</taxon>
        <taxon>Rhabditida</taxon>
        <taxon>Rhabditina</taxon>
        <taxon>Diplogasteromorpha</taxon>
        <taxon>Diplogasteroidea</taxon>
        <taxon>Neodiplogasteridae</taxon>
        <taxon>Pristionchus</taxon>
    </lineage>
</organism>
<evidence type="ECO:0000256" key="5">
    <source>
        <dbReference type="SAM" id="MobiDB-lite"/>
    </source>
</evidence>
<dbReference type="GO" id="GO:0005524">
    <property type="term" value="F:ATP binding"/>
    <property type="evidence" value="ECO:0007669"/>
    <property type="project" value="UniProtKB-KW"/>
</dbReference>
<dbReference type="AlphaFoldDB" id="A0AAN5CAN3"/>